<evidence type="ECO:0000256" key="1">
    <source>
        <dbReference type="SAM" id="MobiDB-lite"/>
    </source>
</evidence>
<feature type="compositionally biased region" description="Polar residues" evidence="1">
    <location>
        <begin position="143"/>
        <end position="156"/>
    </location>
</feature>
<dbReference type="HOGENOM" id="CLU_1611395_0_0_1"/>
<dbReference type="RefSeq" id="XP_001486628.1">
    <property type="nucleotide sequence ID" value="XM_001486578.1"/>
</dbReference>
<dbReference type="Proteomes" id="UP000001997">
    <property type="component" value="Unassembled WGS sequence"/>
</dbReference>
<dbReference type="AlphaFoldDB" id="A5D9Q5"/>
<feature type="region of interest" description="Disordered" evidence="1">
    <location>
        <begin position="143"/>
        <end position="165"/>
    </location>
</feature>
<proteinExistence type="predicted"/>
<evidence type="ECO:0000313" key="2">
    <source>
        <dbReference type="EMBL" id="EDK35907.1"/>
    </source>
</evidence>
<evidence type="ECO:0000313" key="3">
    <source>
        <dbReference type="Proteomes" id="UP000001997"/>
    </source>
</evidence>
<keyword evidence="3" id="KW-1185">Reference proteome</keyword>
<feature type="region of interest" description="Disordered" evidence="1">
    <location>
        <begin position="86"/>
        <end position="106"/>
    </location>
</feature>
<protein>
    <submittedName>
        <fullName evidence="2">Uncharacterized protein</fullName>
    </submittedName>
</protein>
<accession>A5D9Q5</accession>
<name>A5D9Q5_PICGU</name>
<sequence>MRCSCRFCVVFHLHTSRRQDKADPNLRDNLLCPSCRTLHQHYRDLDRLSHGKTSNCYGNMSLTLLSKGSLQLPIFHFRSMAPKYAQAQNTRQIQSPQGPPTIGRSHWGIPRTLCDEDLFHSLVLDDTSPNGQNFLHRTGKAQFPTTASDSLQTRQQLPGKLTPAR</sequence>
<dbReference type="EMBL" id="CH408155">
    <property type="protein sequence ID" value="EDK35907.1"/>
    <property type="molecule type" value="Genomic_DNA"/>
</dbReference>
<feature type="compositionally biased region" description="Polar residues" evidence="1">
    <location>
        <begin position="86"/>
        <end position="96"/>
    </location>
</feature>
<organism evidence="2 3">
    <name type="scientific">Meyerozyma guilliermondii (strain ATCC 6260 / CBS 566 / DSM 6381 / JCM 1539 / NBRC 10279 / NRRL Y-324)</name>
    <name type="common">Yeast</name>
    <name type="synonym">Candida guilliermondii</name>
    <dbReference type="NCBI Taxonomy" id="294746"/>
    <lineage>
        <taxon>Eukaryota</taxon>
        <taxon>Fungi</taxon>
        <taxon>Dikarya</taxon>
        <taxon>Ascomycota</taxon>
        <taxon>Saccharomycotina</taxon>
        <taxon>Pichiomycetes</taxon>
        <taxon>Debaryomycetaceae</taxon>
        <taxon>Meyerozyma</taxon>
    </lineage>
</organism>
<dbReference type="GeneID" id="5128965"/>
<dbReference type="KEGG" id="pgu:PGUG_00006"/>
<dbReference type="InParanoid" id="A5D9Q5"/>
<reference evidence="2 3" key="1">
    <citation type="journal article" date="2009" name="Nature">
        <title>Evolution of pathogenicity and sexual reproduction in eight Candida genomes.</title>
        <authorList>
            <person name="Butler G."/>
            <person name="Rasmussen M.D."/>
            <person name="Lin M.F."/>
            <person name="Santos M.A."/>
            <person name="Sakthikumar S."/>
            <person name="Munro C.A."/>
            <person name="Rheinbay E."/>
            <person name="Grabherr M."/>
            <person name="Forche A."/>
            <person name="Reedy J.L."/>
            <person name="Agrafioti I."/>
            <person name="Arnaud M.B."/>
            <person name="Bates S."/>
            <person name="Brown A.J."/>
            <person name="Brunke S."/>
            <person name="Costanzo M.C."/>
            <person name="Fitzpatrick D.A."/>
            <person name="de Groot P.W."/>
            <person name="Harris D."/>
            <person name="Hoyer L.L."/>
            <person name="Hube B."/>
            <person name="Klis F.M."/>
            <person name="Kodira C."/>
            <person name="Lennard N."/>
            <person name="Logue M.E."/>
            <person name="Martin R."/>
            <person name="Neiman A.M."/>
            <person name="Nikolaou E."/>
            <person name="Quail M.A."/>
            <person name="Quinn J."/>
            <person name="Santos M.C."/>
            <person name="Schmitzberger F.F."/>
            <person name="Sherlock G."/>
            <person name="Shah P."/>
            <person name="Silverstein K.A."/>
            <person name="Skrzypek M.S."/>
            <person name="Soll D."/>
            <person name="Staggs R."/>
            <person name="Stansfield I."/>
            <person name="Stumpf M.P."/>
            <person name="Sudbery P.E."/>
            <person name="Srikantha T."/>
            <person name="Zeng Q."/>
            <person name="Berman J."/>
            <person name="Berriman M."/>
            <person name="Heitman J."/>
            <person name="Gow N.A."/>
            <person name="Lorenz M.C."/>
            <person name="Birren B.W."/>
            <person name="Kellis M."/>
            <person name="Cuomo C.A."/>
        </authorList>
    </citation>
    <scope>NUCLEOTIDE SEQUENCE [LARGE SCALE GENOMIC DNA]</scope>
    <source>
        <strain evidence="3">ATCC 6260 / CBS 566 / DSM 6381 / JCM 1539 / NBRC 10279 / NRRL Y-324</strain>
    </source>
</reference>
<dbReference type="VEuPathDB" id="FungiDB:PGUG_00006"/>
<gene>
    <name evidence="2" type="ORF">PGUG_00006</name>
</gene>